<reference evidence="1" key="1">
    <citation type="submission" date="2020-02" db="EMBL/GenBank/DDBJ databases">
        <authorList>
            <person name="Petit M.-A."/>
            <person name="Lossouarn J."/>
        </authorList>
    </citation>
    <scope>NUCLEOTIDE SEQUENCE</scope>
</reference>
<sequence length="62" mass="7144">MLISLSEFNLIPLKPAPQLALRVFPPTHCLRHLIFSTPQKIQFIIVFQLLAFPLRSFTDPLN</sequence>
<name>A0A653FVT8_9CAUD</name>
<dbReference type="GeneID" id="55806802"/>
<proteinExistence type="predicted"/>
<keyword evidence="2" id="KW-1185">Reference proteome</keyword>
<accession>A0A653FVT8</accession>
<dbReference type="RefSeq" id="YP_009877608.1">
    <property type="nucleotide sequence ID" value="NC_049395.1"/>
</dbReference>
<evidence type="ECO:0000313" key="1">
    <source>
        <dbReference type="EMBL" id="VUF53836.1"/>
    </source>
</evidence>
<dbReference type="Proteomes" id="UP000426810">
    <property type="component" value="Chromosome"/>
</dbReference>
<dbReference type="KEGG" id="vg:55806802"/>
<organism evidence="1 2">
    <name type="scientific">Escherichia phage ESSI2_ev015</name>
    <dbReference type="NCBI Taxonomy" id="2695850"/>
    <lineage>
        <taxon>Viruses</taxon>
        <taxon>Duplodnaviria</taxon>
        <taxon>Heunggongvirae</taxon>
        <taxon>Uroviricota</taxon>
        <taxon>Caudoviricetes</taxon>
        <taxon>Peduoviridae</taxon>
        <taxon>Quadragintavirus</taxon>
        <taxon>Quadragintavirus ev015</taxon>
    </lineage>
</organism>
<dbReference type="EMBL" id="LR597649">
    <property type="protein sequence ID" value="VUF53836.1"/>
    <property type="molecule type" value="Genomic_DNA"/>
</dbReference>
<evidence type="ECO:0000313" key="2">
    <source>
        <dbReference type="Proteomes" id="UP000426810"/>
    </source>
</evidence>
<protein>
    <submittedName>
        <fullName evidence="1">Uncharacterized protein</fullName>
    </submittedName>
</protein>